<dbReference type="GO" id="GO:0005886">
    <property type="term" value="C:plasma membrane"/>
    <property type="evidence" value="ECO:0007669"/>
    <property type="project" value="UniProtKB-ARBA"/>
</dbReference>
<dbReference type="InterPro" id="IPR003339">
    <property type="entry name" value="ABC/ECF_trnsptr_transmembrane"/>
</dbReference>
<organism evidence="7">
    <name type="scientific">uncultured Desulfovibrio sp</name>
    <dbReference type="NCBI Taxonomy" id="167968"/>
    <lineage>
        <taxon>Bacteria</taxon>
        <taxon>Pseudomonadati</taxon>
        <taxon>Thermodesulfobacteriota</taxon>
        <taxon>Desulfovibrionia</taxon>
        <taxon>Desulfovibrionales</taxon>
        <taxon>Desulfovibrionaceae</taxon>
        <taxon>Desulfovibrio</taxon>
        <taxon>environmental samples</taxon>
    </lineage>
</organism>
<proteinExistence type="predicted"/>
<dbReference type="Pfam" id="PF02361">
    <property type="entry name" value="CbiQ"/>
    <property type="match status" value="1"/>
</dbReference>
<name>A0A212L2F8_9BACT</name>
<evidence type="ECO:0000256" key="6">
    <source>
        <dbReference type="SAM" id="Phobius"/>
    </source>
</evidence>
<dbReference type="PANTHER" id="PTHR34857:SF2">
    <property type="entry name" value="SLL0384 PROTEIN"/>
    <property type="match status" value="1"/>
</dbReference>
<dbReference type="InterPro" id="IPR051611">
    <property type="entry name" value="ECF_transporter_component"/>
</dbReference>
<keyword evidence="2" id="KW-1003">Cell membrane</keyword>
<evidence type="ECO:0000313" key="7">
    <source>
        <dbReference type="EMBL" id="SCM71667.1"/>
    </source>
</evidence>
<accession>A0A212L2F8</accession>
<evidence type="ECO:0008006" key="8">
    <source>
        <dbReference type="Google" id="ProtNLM"/>
    </source>
</evidence>
<evidence type="ECO:0000256" key="2">
    <source>
        <dbReference type="ARBA" id="ARBA00022475"/>
    </source>
</evidence>
<sequence length="260" mass="28418">MQASYASNRPLPQGWLYEADVRAKIGVSALASLGTLVTSNLEGQLLLAGASLCYALCMRRPLALLAAYAVLAAMICIAMGCVWIMGKFSPRLMGNMNYISLTIPFLRVLTMLHVVLPLALSSRVQNLLDALRGLKLPFCIYLPAAVILRFIPTFINDVKQVTESLKMRGYRLNPWTMTRHPALSMRLLLTPLLFRSLRTSEDLGVAAELKGLGMGEKLTPYRKRAWTSRDSLLLAAALLVVTGAIACQYTLGGSTLGGMR</sequence>
<evidence type="ECO:0000256" key="1">
    <source>
        <dbReference type="ARBA" id="ARBA00004141"/>
    </source>
</evidence>
<dbReference type="EMBL" id="FMJC01000002">
    <property type="protein sequence ID" value="SCM71667.1"/>
    <property type="molecule type" value="Genomic_DNA"/>
</dbReference>
<protein>
    <recommendedName>
        <fullName evidence="8">Cobalt transport protein</fullName>
    </recommendedName>
</protein>
<feature type="transmembrane region" description="Helical" evidence="6">
    <location>
        <begin position="65"/>
        <end position="86"/>
    </location>
</feature>
<dbReference type="PANTHER" id="PTHR34857">
    <property type="entry name" value="SLL0384 PROTEIN"/>
    <property type="match status" value="1"/>
</dbReference>
<keyword evidence="3 6" id="KW-0812">Transmembrane</keyword>
<feature type="transmembrane region" description="Helical" evidence="6">
    <location>
        <begin position="140"/>
        <end position="158"/>
    </location>
</feature>
<dbReference type="RefSeq" id="WP_179979848.1">
    <property type="nucleotide sequence ID" value="NZ_LT608333.1"/>
</dbReference>
<dbReference type="AlphaFoldDB" id="A0A212L2F8"/>
<feature type="transmembrane region" description="Helical" evidence="6">
    <location>
        <begin position="98"/>
        <end position="120"/>
    </location>
</feature>
<evidence type="ECO:0000256" key="5">
    <source>
        <dbReference type="ARBA" id="ARBA00023136"/>
    </source>
</evidence>
<reference evidence="7" key="1">
    <citation type="submission" date="2016-08" db="EMBL/GenBank/DDBJ databases">
        <authorList>
            <person name="Seilhamer J.J."/>
        </authorList>
    </citation>
    <scope>NUCLEOTIDE SEQUENCE</scope>
    <source>
        <strain evidence="7">86-1</strain>
    </source>
</reference>
<gene>
    <name evidence="7" type="ORF">KL86DES1_20117</name>
</gene>
<keyword evidence="5 6" id="KW-0472">Membrane</keyword>
<dbReference type="CDD" id="cd16914">
    <property type="entry name" value="EcfT"/>
    <property type="match status" value="1"/>
</dbReference>
<evidence type="ECO:0000256" key="3">
    <source>
        <dbReference type="ARBA" id="ARBA00022692"/>
    </source>
</evidence>
<keyword evidence="4 6" id="KW-1133">Transmembrane helix</keyword>
<comment type="subcellular location">
    <subcellularLocation>
        <location evidence="1">Membrane</location>
        <topology evidence="1">Multi-pass membrane protein</topology>
    </subcellularLocation>
</comment>
<evidence type="ECO:0000256" key="4">
    <source>
        <dbReference type="ARBA" id="ARBA00022989"/>
    </source>
</evidence>
<feature type="transmembrane region" description="Helical" evidence="6">
    <location>
        <begin position="232"/>
        <end position="251"/>
    </location>
</feature>